<keyword evidence="8 13" id="KW-0408">Iron</keyword>
<feature type="transmembrane region" description="Helical" evidence="13">
    <location>
        <begin position="424"/>
        <end position="450"/>
    </location>
</feature>
<comment type="subcellular location">
    <subcellularLocation>
        <location evidence="13">Cell inner membrane</location>
        <topology evidence="13">Multi-pass membrane protein</topology>
    </subcellularLocation>
    <subcellularLocation>
        <location evidence="1">Cell membrane</location>
        <topology evidence="1">Multi-pass membrane protein</topology>
    </subcellularLocation>
</comment>
<accession>A0ABW1VQE4</accession>
<keyword evidence="2 13" id="KW-0813">Transport</keyword>
<evidence type="ECO:0000256" key="6">
    <source>
        <dbReference type="ARBA" id="ARBA00022741"/>
    </source>
</evidence>
<organism evidence="15 16">
    <name type="scientific">Tatumella punctata</name>
    <dbReference type="NCBI Taxonomy" id="399969"/>
    <lineage>
        <taxon>Bacteria</taxon>
        <taxon>Pseudomonadati</taxon>
        <taxon>Pseudomonadota</taxon>
        <taxon>Gammaproteobacteria</taxon>
        <taxon>Enterobacterales</taxon>
        <taxon>Erwiniaceae</taxon>
        <taxon>Tatumella</taxon>
    </lineage>
</organism>
<dbReference type="NCBIfam" id="TIGR00437">
    <property type="entry name" value="feoB"/>
    <property type="match status" value="1"/>
</dbReference>
<evidence type="ECO:0000256" key="10">
    <source>
        <dbReference type="ARBA" id="ARBA00023134"/>
    </source>
</evidence>
<feature type="transmembrane region" description="Helical" evidence="13">
    <location>
        <begin position="386"/>
        <end position="412"/>
    </location>
</feature>
<evidence type="ECO:0000256" key="11">
    <source>
        <dbReference type="ARBA" id="ARBA00023136"/>
    </source>
</evidence>
<keyword evidence="3" id="KW-1003">Cell membrane</keyword>
<reference evidence="16" key="1">
    <citation type="journal article" date="2019" name="Int. J. Syst. Evol. Microbiol.">
        <title>The Global Catalogue of Microorganisms (GCM) 10K type strain sequencing project: providing services to taxonomists for standard genome sequencing and annotation.</title>
        <authorList>
            <consortium name="The Broad Institute Genomics Platform"/>
            <consortium name="The Broad Institute Genome Sequencing Center for Infectious Disease"/>
            <person name="Wu L."/>
            <person name="Ma J."/>
        </authorList>
    </citation>
    <scope>NUCLEOTIDE SEQUENCE [LARGE SCALE GENOMIC DNA]</scope>
    <source>
        <strain evidence="16">CGMCC 4.1530</strain>
    </source>
</reference>
<feature type="transmembrane region" description="Helical" evidence="13">
    <location>
        <begin position="285"/>
        <end position="306"/>
    </location>
</feature>
<dbReference type="Pfam" id="PF07664">
    <property type="entry name" value="FeoB_C"/>
    <property type="match status" value="1"/>
</dbReference>
<keyword evidence="7 13" id="KW-1133">Transmembrane helix</keyword>
<keyword evidence="11 13" id="KW-0472">Membrane</keyword>
<keyword evidence="6" id="KW-0547">Nucleotide-binding</keyword>
<dbReference type="InterPro" id="IPR011640">
    <property type="entry name" value="Fe2_transport_prot_B_C"/>
</dbReference>
<keyword evidence="16" id="KW-1185">Reference proteome</keyword>
<dbReference type="RefSeq" id="WP_343876578.1">
    <property type="nucleotide sequence ID" value="NZ_BAAAFW010000008.1"/>
</dbReference>
<evidence type="ECO:0000256" key="2">
    <source>
        <dbReference type="ARBA" id="ARBA00022448"/>
    </source>
</evidence>
<keyword evidence="9" id="KW-0406">Ion transport</keyword>
<dbReference type="InterPro" id="IPR050860">
    <property type="entry name" value="FeoB_GTPase"/>
</dbReference>
<feature type="transmembrane region" description="Helical" evidence="13">
    <location>
        <begin position="665"/>
        <end position="687"/>
    </location>
</feature>
<evidence type="ECO:0000256" key="1">
    <source>
        <dbReference type="ARBA" id="ARBA00004651"/>
    </source>
</evidence>
<feature type="transmembrane region" description="Helical" evidence="13">
    <location>
        <begin position="694"/>
        <end position="718"/>
    </location>
</feature>
<dbReference type="InterPro" id="IPR027417">
    <property type="entry name" value="P-loop_NTPase"/>
</dbReference>
<dbReference type="InterPro" id="IPR041069">
    <property type="entry name" value="FeoB_Cyto"/>
</dbReference>
<evidence type="ECO:0000256" key="3">
    <source>
        <dbReference type="ARBA" id="ARBA00022475"/>
    </source>
</evidence>
<dbReference type="NCBIfam" id="NF007105">
    <property type="entry name" value="PRK09554.1"/>
    <property type="match status" value="1"/>
</dbReference>
<dbReference type="CDD" id="cd01879">
    <property type="entry name" value="FeoB"/>
    <property type="match status" value="1"/>
</dbReference>
<dbReference type="InterPro" id="IPR030389">
    <property type="entry name" value="G_FEOB_dom"/>
</dbReference>
<evidence type="ECO:0000256" key="13">
    <source>
        <dbReference type="RuleBase" id="RU362098"/>
    </source>
</evidence>
<dbReference type="PROSITE" id="PS51711">
    <property type="entry name" value="G_FEOB"/>
    <property type="match status" value="1"/>
</dbReference>
<keyword evidence="4 13" id="KW-0410">Iron transport</keyword>
<dbReference type="PRINTS" id="PR00326">
    <property type="entry name" value="GTP1OBG"/>
</dbReference>
<proteinExistence type="inferred from homology"/>
<sequence length="775" mass="84338">MSRKPLTIGLAGNPNTGKTTLFNQLTGASQRTGNWAGVTVERKEGFFTTGSALVQLVDLPGLYSLTVTSSEASVDEQIAAQFIVGHNAGLLINVVDASALQRNLWLSLQLLATGIPCILVLNMMDVAAQRGIIPDIPRLAARLGCPVIPMVSTRKQGLVALKHAIDHCQASPPARQPPDLLALPPAIDQLASQISAQISASFPPALRRWLALQVLEGDIYSRQYLSENVLTETDALPGEEDDIPLKMARLRQQTARQLADDVVSQQSATPHLLTRRLDRIVMNRWLGLPVFFLMMYLMFFLAINVGGALQPLFDLGSVTLFIHGIQWLGWAGQLPSGVTDFLASGIGGGINTVLPLIPQIGIMYLLMTFMEDSGYMARAAFVMDRLMQWLGLPGKSFVPLITGFGCNVPAVMGTRSLDSPRERLMTILMAPFMSCGARLAIFAVFSSVFFGHHSALAVFALYLTGIVVAIMTGLLLKYTLLRGEARPFIMELPLYHLPHMKSLMLQSWQRLREFVWRAGKVIVVVSLLISGLNSFAINGQVVSPENPPALQTVGQFITPLLQPMGIRQDNWQATVGLITGAMAKEVVIGTLNTLYTSQMMEEQSFDPSQFSPWEELTAAWQATRDSLAATFSPAALENPLQASQGDAEMGIAASGLMQQKFAGSGGAFCYLLFVLLYVPCASVMGAITRESNRYWMLFSVFWGLSIAWSVATVSWQLISFRESPLSAGLILTGVIVYNLLLILLMSRCTPRSLNPGSPAMACRQCTACRGGRGCH</sequence>
<evidence type="ECO:0000259" key="14">
    <source>
        <dbReference type="PROSITE" id="PS51711"/>
    </source>
</evidence>
<feature type="domain" description="FeoB-type G" evidence="14">
    <location>
        <begin position="5"/>
        <end position="171"/>
    </location>
</feature>
<evidence type="ECO:0000256" key="7">
    <source>
        <dbReference type="ARBA" id="ARBA00022989"/>
    </source>
</evidence>
<dbReference type="Pfam" id="PF07670">
    <property type="entry name" value="Gate"/>
    <property type="match status" value="2"/>
</dbReference>
<dbReference type="EMBL" id="JBHSUC010000017">
    <property type="protein sequence ID" value="MFC6362915.1"/>
    <property type="molecule type" value="Genomic_DNA"/>
</dbReference>
<comment type="function">
    <text evidence="13">Probable transporter of a GTP-driven Fe(2+) uptake system.</text>
</comment>
<dbReference type="InterPro" id="IPR011642">
    <property type="entry name" value="Gate_dom"/>
</dbReference>
<dbReference type="Pfam" id="PF02421">
    <property type="entry name" value="FeoB_N"/>
    <property type="match status" value="1"/>
</dbReference>
<keyword evidence="5 13" id="KW-0812">Transmembrane</keyword>
<comment type="similarity">
    <text evidence="13">Belongs to the TRAFAC class TrmE-Era-EngA-EngB-Septin-like GTPase superfamily. FeoB GTPase (TC 9.A.8) family.</text>
</comment>
<evidence type="ECO:0000313" key="15">
    <source>
        <dbReference type="EMBL" id="MFC6362915.1"/>
    </source>
</evidence>
<dbReference type="Pfam" id="PF17910">
    <property type="entry name" value="FeoB_Cyto"/>
    <property type="match status" value="1"/>
</dbReference>
<dbReference type="InterPro" id="IPR006073">
    <property type="entry name" value="GTP-bd"/>
</dbReference>
<evidence type="ECO:0000256" key="4">
    <source>
        <dbReference type="ARBA" id="ARBA00022496"/>
    </source>
</evidence>
<dbReference type="InterPro" id="IPR003373">
    <property type="entry name" value="Fe2_transport_prot-B"/>
</dbReference>
<feature type="transmembrane region" description="Helical" evidence="13">
    <location>
        <begin position="456"/>
        <end position="476"/>
    </location>
</feature>
<dbReference type="Gene3D" id="3.40.50.300">
    <property type="entry name" value="P-loop containing nucleotide triphosphate hydrolases"/>
    <property type="match status" value="1"/>
</dbReference>
<dbReference type="Gene3D" id="1.10.287.1770">
    <property type="match status" value="1"/>
</dbReference>
<evidence type="ECO:0000313" key="16">
    <source>
        <dbReference type="Proteomes" id="UP001596215"/>
    </source>
</evidence>
<evidence type="ECO:0000256" key="9">
    <source>
        <dbReference type="ARBA" id="ARBA00023065"/>
    </source>
</evidence>
<dbReference type="PANTHER" id="PTHR43185:SF1">
    <property type="entry name" value="FE(2+) TRANSPORTER FEOB"/>
    <property type="match status" value="1"/>
</dbReference>
<evidence type="ECO:0000256" key="8">
    <source>
        <dbReference type="ARBA" id="ARBA00023004"/>
    </source>
</evidence>
<keyword evidence="10 13" id="KW-0342">GTP-binding</keyword>
<comment type="caution">
    <text evidence="15">The sequence shown here is derived from an EMBL/GenBank/DDBJ whole genome shotgun (WGS) entry which is preliminary data.</text>
</comment>
<dbReference type="SUPFAM" id="SSF52540">
    <property type="entry name" value="P-loop containing nucleoside triphosphate hydrolases"/>
    <property type="match status" value="1"/>
</dbReference>
<name>A0ABW1VQE4_9GAMM</name>
<evidence type="ECO:0000256" key="12">
    <source>
        <dbReference type="NCBIfam" id="TIGR00437"/>
    </source>
</evidence>
<protein>
    <recommendedName>
        <fullName evidence="12 13">Ferrous iron transport protein B</fullName>
    </recommendedName>
</protein>
<gene>
    <name evidence="15" type="primary">feoB</name>
    <name evidence="15" type="ORF">ACFP73_12560</name>
</gene>
<feature type="transmembrane region" description="Helical" evidence="13">
    <location>
        <begin position="724"/>
        <end position="744"/>
    </location>
</feature>
<feature type="transmembrane region" description="Helical" evidence="13">
    <location>
        <begin position="342"/>
        <end position="366"/>
    </location>
</feature>
<dbReference type="PANTHER" id="PTHR43185">
    <property type="entry name" value="FERROUS IRON TRANSPORT PROTEIN B"/>
    <property type="match status" value="1"/>
</dbReference>
<dbReference type="Proteomes" id="UP001596215">
    <property type="component" value="Unassembled WGS sequence"/>
</dbReference>
<evidence type="ECO:0000256" key="5">
    <source>
        <dbReference type="ARBA" id="ARBA00022692"/>
    </source>
</evidence>